<reference evidence="5 6" key="1">
    <citation type="submission" date="2019-11" db="EMBL/GenBank/DDBJ databases">
        <authorList>
            <person name="Cho J.-C."/>
        </authorList>
    </citation>
    <scope>NUCLEOTIDE SEQUENCE [LARGE SCALE GENOMIC DNA]</scope>
    <source>
        <strain evidence="4 5">JH1073</strain>
        <strain evidence="3 6">JH702</strain>
    </source>
</reference>
<organism evidence="4 5">
    <name type="scientific">Candidatus Lucifugimonas marina</name>
    <dbReference type="NCBI Taxonomy" id="3038979"/>
    <lineage>
        <taxon>Bacteria</taxon>
        <taxon>Bacillati</taxon>
        <taxon>Chloroflexota</taxon>
        <taxon>Dehalococcoidia</taxon>
        <taxon>SAR202 cluster</taxon>
        <taxon>Candidatus Lucifugimonadales</taxon>
        <taxon>Candidatus Lucifugimonadaceae</taxon>
        <taxon>Candidatus Lucifugimonas</taxon>
    </lineage>
</organism>
<evidence type="ECO:0000313" key="3">
    <source>
        <dbReference type="EMBL" id="MDG0865693.1"/>
    </source>
</evidence>
<dbReference type="Proteomes" id="UP001219901">
    <property type="component" value="Chromosome"/>
</dbReference>
<proteinExistence type="predicted"/>
<evidence type="ECO:0000313" key="6">
    <source>
        <dbReference type="Proteomes" id="UP001321249"/>
    </source>
</evidence>
<dbReference type="Proteomes" id="UP001321249">
    <property type="component" value="Unassembled WGS sequence"/>
</dbReference>
<keyword evidence="2" id="KW-0472">Membrane</keyword>
<evidence type="ECO:0000313" key="4">
    <source>
        <dbReference type="EMBL" id="WFG39564.1"/>
    </source>
</evidence>
<keyword evidence="2" id="KW-0812">Transmembrane</keyword>
<keyword evidence="2" id="KW-1133">Transmembrane helix</keyword>
<dbReference type="EMBL" id="CP046147">
    <property type="protein sequence ID" value="WFG39564.1"/>
    <property type="molecule type" value="Genomic_DNA"/>
</dbReference>
<sequence length="68" mass="7295">MTSRGKVVAGDGKDRFQNRTSQDRLQSGSGLSTHRQSGANVGPGWVSENYLKLIALGIVIVVVVLAIW</sequence>
<protein>
    <submittedName>
        <fullName evidence="4">Uncharacterized protein</fullName>
    </submittedName>
</protein>
<gene>
    <name evidence="3" type="ORF">GKO46_01215</name>
    <name evidence="4" type="ORF">GKO48_08010</name>
</gene>
<dbReference type="RefSeq" id="WP_342823388.1">
    <property type="nucleotide sequence ID" value="NZ_CP046146.1"/>
</dbReference>
<name>A0AAJ5ZE53_9CHLR</name>
<reference evidence="4" key="2">
    <citation type="journal article" date="2023" name="Nat. Commun.">
        <title>Cultivation of marine bacteria of the SAR202 clade.</title>
        <authorList>
            <person name="Lim Y."/>
            <person name="Seo J.H."/>
            <person name="Giovannoni S.J."/>
            <person name="Kang I."/>
            <person name="Cho J.C."/>
        </authorList>
    </citation>
    <scope>NUCLEOTIDE SEQUENCE</scope>
    <source>
        <strain evidence="4">JH1073</strain>
    </source>
</reference>
<reference evidence="5" key="3">
    <citation type="submission" date="2023-06" db="EMBL/GenBank/DDBJ databases">
        <title>Pangenomics reveal diversification of enzyme families and niche specialization in globally abundant SAR202 bacteria.</title>
        <authorList>
            <person name="Saw J.H.W."/>
        </authorList>
    </citation>
    <scope>NUCLEOTIDE SEQUENCE [LARGE SCALE GENOMIC DNA]</scope>
    <source>
        <strain evidence="5">JH1073</strain>
    </source>
</reference>
<evidence type="ECO:0000256" key="1">
    <source>
        <dbReference type="SAM" id="MobiDB-lite"/>
    </source>
</evidence>
<accession>A0AAJ5ZE53</accession>
<feature type="region of interest" description="Disordered" evidence="1">
    <location>
        <begin position="1"/>
        <end position="42"/>
    </location>
</feature>
<evidence type="ECO:0000313" key="5">
    <source>
        <dbReference type="Proteomes" id="UP001219901"/>
    </source>
</evidence>
<dbReference type="AlphaFoldDB" id="A0AAJ5ZE53"/>
<feature type="transmembrane region" description="Helical" evidence="2">
    <location>
        <begin position="50"/>
        <end position="67"/>
    </location>
</feature>
<keyword evidence="5" id="KW-1185">Reference proteome</keyword>
<evidence type="ECO:0000256" key="2">
    <source>
        <dbReference type="SAM" id="Phobius"/>
    </source>
</evidence>
<dbReference type="EMBL" id="WMBE01000001">
    <property type="protein sequence ID" value="MDG0865693.1"/>
    <property type="molecule type" value="Genomic_DNA"/>
</dbReference>
<feature type="compositionally biased region" description="Polar residues" evidence="1">
    <location>
        <begin position="18"/>
        <end position="39"/>
    </location>
</feature>